<reference evidence="4" key="2">
    <citation type="journal article" date="2013" name="PLoS Genet.">
        <title>Comparative genome structure, secondary metabolite, and effector coding capacity across Cochliobolus pathogens.</title>
        <authorList>
            <person name="Condon B.J."/>
            <person name="Leng Y."/>
            <person name="Wu D."/>
            <person name="Bushley K.E."/>
            <person name="Ohm R.A."/>
            <person name="Otillar R."/>
            <person name="Martin J."/>
            <person name="Schackwitz W."/>
            <person name="Grimwood J."/>
            <person name="MohdZainudin N."/>
            <person name="Xue C."/>
            <person name="Wang R."/>
            <person name="Manning V.A."/>
            <person name="Dhillon B."/>
            <person name="Tu Z.J."/>
            <person name="Steffenson B.J."/>
            <person name="Salamov A."/>
            <person name="Sun H."/>
            <person name="Lowry S."/>
            <person name="LaButti K."/>
            <person name="Han J."/>
            <person name="Copeland A."/>
            <person name="Lindquist E."/>
            <person name="Barry K."/>
            <person name="Schmutz J."/>
            <person name="Baker S.E."/>
            <person name="Ciuffetti L.M."/>
            <person name="Grigoriev I.V."/>
            <person name="Zhong S."/>
            <person name="Turgeon B.G."/>
        </authorList>
    </citation>
    <scope>NUCLEOTIDE SEQUENCE [LARGE SCALE GENOMIC DNA]</scope>
    <source>
        <strain evidence="4">ND90Pr / ATCC 201652</strain>
    </source>
</reference>
<accession>M2SQU7</accession>
<dbReference type="AlphaFoldDB" id="M2SQU7"/>
<sequence>MLATGFASTLKQSKTKKQKKERRRKAQQRAMRINHIPQGESNQCAPIRRFSQLLFSFVSSTYRAFFLFYLFFSCACLSVPFSLFTNVLLMATCCVVPLQLVGLARHRFRLKKKIRARYGETQYVAIVSRWDL</sequence>
<evidence type="ECO:0000313" key="3">
    <source>
        <dbReference type="EMBL" id="EMD59486.1"/>
    </source>
</evidence>
<protein>
    <recommendedName>
        <fullName evidence="5">Transmembrane protein</fullName>
    </recommendedName>
</protein>
<dbReference type="HOGENOM" id="CLU_1916906_0_0_1"/>
<feature type="compositionally biased region" description="Polar residues" evidence="1">
    <location>
        <begin position="1"/>
        <end position="10"/>
    </location>
</feature>
<proteinExistence type="predicted"/>
<keyword evidence="2" id="KW-1133">Transmembrane helix</keyword>
<reference evidence="3 4" key="1">
    <citation type="journal article" date="2012" name="PLoS Pathog.">
        <title>Diverse lifestyles and strategies of plant pathogenesis encoded in the genomes of eighteen Dothideomycetes fungi.</title>
        <authorList>
            <person name="Ohm R.A."/>
            <person name="Feau N."/>
            <person name="Henrissat B."/>
            <person name="Schoch C.L."/>
            <person name="Horwitz B.A."/>
            <person name="Barry K.W."/>
            <person name="Condon B.J."/>
            <person name="Copeland A.C."/>
            <person name="Dhillon B."/>
            <person name="Glaser F."/>
            <person name="Hesse C.N."/>
            <person name="Kosti I."/>
            <person name="LaButti K."/>
            <person name="Lindquist E.A."/>
            <person name="Lucas S."/>
            <person name="Salamov A.A."/>
            <person name="Bradshaw R.E."/>
            <person name="Ciuffetti L."/>
            <person name="Hamelin R.C."/>
            <person name="Kema G.H.J."/>
            <person name="Lawrence C."/>
            <person name="Scott J.A."/>
            <person name="Spatafora J.W."/>
            <person name="Turgeon B.G."/>
            <person name="de Wit P.J.G.M."/>
            <person name="Zhong S."/>
            <person name="Goodwin S.B."/>
            <person name="Grigoriev I.V."/>
        </authorList>
    </citation>
    <scope>NUCLEOTIDE SEQUENCE [LARGE SCALE GENOMIC DNA]</scope>
    <source>
        <strain evidence="4">ND90Pr / ATCC 201652</strain>
    </source>
</reference>
<keyword evidence="2" id="KW-0472">Membrane</keyword>
<dbReference type="KEGG" id="bsc:COCSADRAFT_259201"/>
<feature type="compositionally biased region" description="Basic residues" evidence="1">
    <location>
        <begin position="13"/>
        <end position="27"/>
    </location>
</feature>
<feature type="region of interest" description="Disordered" evidence="1">
    <location>
        <begin position="1"/>
        <end position="32"/>
    </location>
</feature>
<dbReference type="RefSeq" id="XP_007705181.1">
    <property type="nucleotide sequence ID" value="XM_007706991.1"/>
</dbReference>
<evidence type="ECO:0008006" key="5">
    <source>
        <dbReference type="Google" id="ProtNLM"/>
    </source>
</evidence>
<organism evidence="3 4">
    <name type="scientific">Cochliobolus sativus (strain ND90Pr / ATCC 201652)</name>
    <name type="common">Common root rot and spot blotch fungus</name>
    <name type="synonym">Bipolaris sorokiniana</name>
    <dbReference type="NCBI Taxonomy" id="665912"/>
    <lineage>
        <taxon>Eukaryota</taxon>
        <taxon>Fungi</taxon>
        <taxon>Dikarya</taxon>
        <taxon>Ascomycota</taxon>
        <taxon>Pezizomycotina</taxon>
        <taxon>Dothideomycetes</taxon>
        <taxon>Pleosporomycetidae</taxon>
        <taxon>Pleosporales</taxon>
        <taxon>Pleosporineae</taxon>
        <taxon>Pleosporaceae</taxon>
        <taxon>Bipolaris</taxon>
    </lineage>
</organism>
<dbReference type="GeneID" id="19135404"/>
<evidence type="ECO:0000313" key="4">
    <source>
        <dbReference type="Proteomes" id="UP000016934"/>
    </source>
</evidence>
<keyword evidence="4" id="KW-1185">Reference proteome</keyword>
<evidence type="ECO:0000256" key="2">
    <source>
        <dbReference type="SAM" id="Phobius"/>
    </source>
</evidence>
<name>M2SQU7_COCSN</name>
<evidence type="ECO:0000256" key="1">
    <source>
        <dbReference type="SAM" id="MobiDB-lite"/>
    </source>
</evidence>
<dbReference type="Proteomes" id="UP000016934">
    <property type="component" value="Unassembled WGS sequence"/>
</dbReference>
<feature type="transmembrane region" description="Helical" evidence="2">
    <location>
        <begin position="84"/>
        <end position="104"/>
    </location>
</feature>
<gene>
    <name evidence="3" type="ORF">COCSADRAFT_259201</name>
</gene>
<keyword evidence="2" id="KW-0812">Transmembrane</keyword>
<dbReference type="EMBL" id="KB445653">
    <property type="protein sequence ID" value="EMD59486.1"/>
    <property type="molecule type" value="Genomic_DNA"/>
</dbReference>
<feature type="transmembrane region" description="Helical" evidence="2">
    <location>
        <begin position="53"/>
        <end position="72"/>
    </location>
</feature>